<evidence type="ECO:0000256" key="1">
    <source>
        <dbReference type="SAM" id="MobiDB-lite"/>
    </source>
</evidence>
<dbReference type="OrthoDB" id="28939at2759"/>
<dbReference type="InterPro" id="IPR051888">
    <property type="entry name" value="UPF0148_domain"/>
</dbReference>
<feature type="compositionally biased region" description="Low complexity" evidence="1">
    <location>
        <begin position="418"/>
        <end position="434"/>
    </location>
</feature>
<dbReference type="Pfam" id="PF06677">
    <property type="entry name" value="Auto_anti-p27"/>
    <property type="match status" value="1"/>
</dbReference>
<sequence>MMDAARRSFRSPSGRVIGASTPMTPLPPAPTAADFPRPPPPPTKVISGPLSSKISFPLPPGPPPPHSPAAATFSLSSPPSSPQVPAITPKDKRRSPQSSVIMSGIIQPPPTPPPRPRASSRSHLPTPPSSSVIMVNHGSNAQFSTIAEDTMTQENMHESSGRNGKGSDMETALNHVMHKDRAEAHSSARVVEDDDEKMGLESHDEFEDAEEELVYKNTEEGNRAHESRQAQSERASRLMGEKMLQGWAMLQEACPNEGCNGVPLMRNREKKEFCVVCENYFQREQDLQHGKHTFMPLDSSATVMKTTVQFPAPPTSMPLIPRATSPKYRTTSPLSSPSQSRTARDLNGRISSSIVLPPATPMSPSFGMTSQQILSRHLSDDMDKLASEDEETRKHLQMIGRVNEYSARSLPPVPPVPQGYSSSSSRPASAYSSSSEKERTHYSYHGHSAHHNTPTTAHPPAPVPLSPEIQAIVNATHKTISTLIVKLEHYRQALEEAECPKECQALAHQIKGIMECLKSCRDVL</sequence>
<dbReference type="PANTHER" id="PTHR16537:SF1">
    <property type="entry name" value="PROTEIN ZNRD2"/>
    <property type="match status" value="1"/>
</dbReference>
<dbReference type="Proteomes" id="UP000726737">
    <property type="component" value="Unassembled WGS sequence"/>
</dbReference>
<feature type="compositionally biased region" description="Pro residues" evidence="1">
    <location>
        <begin position="57"/>
        <end position="67"/>
    </location>
</feature>
<dbReference type="AlphaFoldDB" id="A0A9P6U9U8"/>
<dbReference type="PANTHER" id="PTHR16537">
    <property type="entry name" value="SJOEGREN SYNDROME/SCLERODERMA AUTOANTIGEN 1"/>
    <property type="match status" value="1"/>
</dbReference>
<dbReference type="InterPro" id="IPR009563">
    <property type="entry name" value="SSSCA1"/>
</dbReference>
<accession>A0A9P6U9U8</accession>
<feature type="compositionally biased region" description="Pro residues" evidence="1">
    <location>
        <begin position="107"/>
        <end position="116"/>
    </location>
</feature>
<evidence type="ECO:0000313" key="2">
    <source>
        <dbReference type="EMBL" id="KAG0265445.1"/>
    </source>
</evidence>
<evidence type="ECO:0000313" key="3">
    <source>
        <dbReference type="Proteomes" id="UP000726737"/>
    </source>
</evidence>
<feature type="region of interest" description="Disordered" evidence="1">
    <location>
        <begin position="312"/>
        <end position="348"/>
    </location>
</feature>
<comment type="caution">
    <text evidence="2">The sequence shown here is derived from an EMBL/GenBank/DDBJ whole genome shotgun (WGS) entry which is preliminary data.</text>
</comment>
<organism evidence="2 3">
    <name type="scientific">Mortierella polycephala</name>
    <dbReference type="NCBI Taxonomy" id="41804"/>
    <lineage>
        <taxon>Eukaryota</taxon>
        <taxon>Fungi</taxon>
        <taxon>Fungi incertae sedis</taxon>
        <taxon>Mucoromycota</taxon>
        <taxon>Mortierellomycotina</taxon>
        <taxon>Mortierellomycetes</taxon>
        <taxon>Mortierellales</taxon>
        <taxon>Mortierellaceae</taxon>
        <taxon>Mortierella</taxon>
    </lineage>
</organism>
<feature type="compositionally biased region" description="Pro residues" evidence="1">
    <location>
        <begin position="24"/>
        <end position="43"/>
    </location>
</feature>
<feature type="region of interest" description="Disordered" evidence="1">
    <location>
        <begin position="1"/>
        <end position="132"/>
    </location>
</feature>
<gene>
    <name evidence="2" type="ORF">BG011_004665</name>
</gene>
<dbReference type="EMBL" id="JAAAJA010000031">
    <property type="protein sequence ID" value="KAG0265445.1"/>
    <property type="molecule type" value="Genomic_DNA"/>
</dbReference>
<proteinExistence type="predicted"/>
<feature type="compositionally biased region" description="Low complexity" evidence="1">
    <location>
        <begin position="68"/>
        <end position="86"/>
    </location>
</feature>
<protein>
    <submittedName>
        <fullName evidence="2">Uncharacterized protein</fullName>
    </submittedName>
</protein>
<name>A0A9P6U9U8_9FUNG</name>
<reference evidence="2" key="1">
    <citation type="journal article" date="2020" name="Fungal Divers.">
        <title>Resolving the Mortierellaceae phylogeny through synthesis of multi-gene phylogenetics and phylogenomics.</title>
        <authorList>
            <person name="Vandepol N."/>
            <person name="Liber J."/>
            <person name="Desiro A."/>
            <person name="Na H."/>
            <person name="Kennedy M."/>
            <person name="Barry K."/>
            <person name="Grigoriev I.V."/>
            <person name="Miller A.N."/>
            <person name="O'Donnell K."/>
            <person name="Stajich J.E."/>
            <person name="Bonito G."/>
        </authorList>
    </citation>
    <scope>NUCLEOTIDE SEQUENCE</scope>
    <source>
        <strain evidence="2">KOD948</strain>
    </source>
</reference>
<keyword evidence="3" id="KW-1185">Reference proteome</keyword>
<feature type="region of interest" description="Disordered" evidence="1">
    <location>
        <begin position="181"/>
        <end position="202"/>
    </location>
</feature>
<feature type="compositionally biased region" description="Polar residues" evidence="1">
    <location>
        <begin position="327"/>
        <end position="341"/>
    </location>
</feature>
<feature type="region of interest" description="Disordered" evidence="1">
    <location>
        <begin position="403"/>
        <end position="461"/>
    </location>
</feature>